<keyword evidence="10" id="KW-0472">Membrane</keyword>
<dbReference type="GO" id="GO:0005737">
    <property type="term" value="C:cytoplasm"/>
    <property type="evidence" value="ECO:0007669"/>
    <property type="project" value="UniProtKB-SubCell"/>
</dbReference>
<comment type="caution">
    <text evidence="18">The sequence shown here is derived from an EMBL/GenBank/DDBJ whole genome shotgun (WGS) entry which is preliminary data.</text>
</comment>
<feature type="compositionally biased region" description="Low complexity" evidence="15">
    <location>
        <begin position="537"/>
        <end position="548"/>
    </location>
</feature>
<evidence type="ECO:0000256" key="3">
    <source>
        <dbReference type="ARBA" id="ARBA00011903"/>
    </source>
</evidence>
<dbReference type="InterPro" id="IPR049385">
    <property type="entry name" value="FAK1-like_FERM_C"/>
</dbReference>
<keyword evidence="8" id="KW-0418">Kinase</keyword>
<comment type="similarity">
    <text evidence="13">Belongs to the protein kinase superfamily. Tyr protein kinase family. Fes/fps subfamily.</text>
</comment>
<keyword evidence="7 14" id="KW-0547">Nucleotide-binding</keyword>
<feature type="compositionally biased region" description="Polar residues" evidence="15">
    <location>
        <begin position="657"/>
        <end position="667"/>
    </location>
</feature>
<sequence length="837" mass="93261">MELVIGPDVGISYLTEKASTPTHMADFSQVQAIQTLKLEDGKGVLQLRISGASEPLTITCASLSEAEDMADLIDGYCRLVHDCQGSFWSKKGENIPPLPKTSSSRKEAAGKTSELSGPNERISDYAEIVEDEGDYSSPDAHNYEITRDRIRLLEILGEGQFGDVHKGIYNDKDGNQIPVAIKTCKEDNEESMTEKFLEEAYIMQQFDHPHIVKLIGICSETSPVWIVMELARHGEMRAYLQNNKHRLDLTTLILYACQLSTALSYLESKKFVHRDIAARNVLVSSHDCVKLGDFGLSRWVEEQSYYKASKGKLPIKWMAPESINFRRFTAASDVWMFGVCIWEILMYGIKPFQGVKNNDVIGKIEAGERLPMPPNCPPSLYNLMCVCWSYEPSKRPSFADLKIWLYEIVDEEMHRQEEEMQRDNRRVQAISWGSNGSEEEPPPPKPARPTYPSVSPAGSTPNLSANQSVGSLPHHWNSTSTLTPLSQSTPVGPSPEQPTANRPPQGHLQIDLSRYFPSSSGYAAISTGVNTSATTTTANFPLTRTPTTSRIGTYPSPAKPLRNLQDPVIGPPPRLPGPSIRQLYVDKVDFVGERLFLSNDDLDEETIEKRLRQQQRESEEDARWLMANEKNVNHEPRKFPNGNTAVKENSPPVPSVQVETRPTITRNTSQHSSTSSRSSSTSEPEGPPSRQNENPMPQGGTVDRTNDKVYESTTSVVRSVMMFSKEAATARPDDYVELVKKIGLDLRTLLASVDEITKQFPSGQQNEVMMSQKVLSTDMASLISAMKLAQHYSSTAMDGEYRKSMLKAAHILAVDSKNLLDVVDSARLKSMQTGQIR</sequence>
<evidence type="ECO:0000256" key="8">
    <source>
        <dbReference type="ARBA" id="ARBA00022777"/>
    </source>
</evidence>
<dbReference type="InterPro" id="IPR020635">
    <property type="entry name" value="Tyr_kinase_cat_dom"/>
</dbReference>
<feature type="region of interest" description="Disordered" evidence="15">
    <location>
        <begin position="432"/>
        <end position="507"/>
    </location>
</feature>
<keyword evidence="5" id="KW-0963">Cytoplasm</keyword>
<evidence type="ECO:0000313" key="18">
    <source>
        <dbReference type="EMBL" id="KAK3596351.1"/>
    </source>
</evidence>
<evidence type="ECO:0000256" key="5">
    <source>
        <dbReference type="ARBA" id="ARBA00022490"/>
    </source>
</evidence>
<dbReference type="Gene3D" id="2.30.29.30">
    <property type="entry name" value="Pleckstrin-homology domain (PH domain)/Phosphotyrosine-binding domain (PTB)"/>
    <property type="match status" value="1"/>
</dbReference>
<keyword evidence="9 14" id="KW-0067">ATP-binding</keyword>
<organism evidence="18 19">
    <name type="scientific">Potamilus streckersoni</name>
    <dbReference type="NCBI Taxonomy" id="2493646"/>
    <lineage>
        <taxon>Eukaryota</taxon>
        <taxon>Metazoa</taxon>
        <taxon>Spiralia</taxon>
        <taxon>Lophotrochozoa</taxon>
        <taxon>Mollusca</taxon>
        <taxon>Bivalvia</taxon>
        <taxon>Autobranchia</taxon>
        <taxon>Heteroconchia</taxon>
        <taxon>Palaeoheterodonta</taxon>
        <taxon>Unionida</taxon>
        <taxon>Unionoidea</taxon>
        <taxon>Unionidae</taxon>
        <taxon>Ambleminae</taxon>
        <taxon>Lampsilini</taxon>
        <taxon>Potamilus</taxon>
    </lineage>
</organism>
<evidence type="ECO:0000256" key="2">
    <source>
        <dbReference type="ARBA" id="ARBA00004496"/>
    </source>
</evidence>
<evidence type="ECO:0000256" key="10">
    <source>
        <dbReference type="ARBA" id="ARBA00023136"/>
    </source>
</evidence>
<dbReference type="CDD" id="cd05056">
    <property type="entry name" value="PTKc_FAK"/>
    <property type="match status" value="1"/>
</dbReference>
<evidence type="ECO:0000256" key="6">
    <source>
        <dbReference type="ARBA" id="ARBA00022679"/>
    </source>
</evidence>
<evidence type="ECO:0000256" key="9">
    <source>
        <dbReference type="ARBA" id="ARBA00022840"/>
    </source>
</evidence>
<keyword evidence="4" id="KW-1003">Cell membrane</keyword>
<dbReference type="Pfam" id="PF03623">
    <property type="entry name" value="Focal_AT"/>
    <property type="match status" value="1"/>
</dbReference>
<dbReference type="FunFam" id="3.30.200.20:FF:000194">
    <property type="entry name" value="protein-tyrosine kinase 2-beta isoform X1"/>
    <property type="match status" value="1"/>
</dbReference>
<evidence type="ECO:0000256" key="13">
    <source>
        <dbReference type="ARBA" id="ARBA00061333"/>
    </source>
</evidence>
<evidence type="ECO:0000259" key="17">
    <source>
        <dbReference type="PROSITE" id="PS50057"/>
    </source>
</evidence>
<dbReference type="SUPFAM" id="SSF56112">
    <property type="entry name" value="Protein kinase-like (PK-like)"/>
    <property type="match status" value="1"/>
</dbReference>
<dbReference type="InterPro" id="IPR000299">
    <property type="entry name" value="FERM_domain"/>
</dbReference>
<accession>A0AAE0SR91</accession>
<dbReference type="Pfam" id="PF07714">
    <property type="entry name" value="PK_Tyr_Ser-Thr"/>
    <property type="match status" value="1"/>
</dbReference>
<evidence type="ECO:0000256" key="15">
    <source>
        <dbReference type="SAM" id="MobiDB-lite"/>
    </source>
</evidence>
<dbReference type="InterPro" id="IPR011009">
    <property type="entry name" value="Kinase-like_dom_sf"/>
</dbReference>
<dbReference type="PROSITE" id="PS50057">
    <property type="entry name" value="FERM_3"/>
    <property type="match status" value="1"/>
</dbReference>
<name>A0AAE0SR91_9BIVA</name>
<dbReference type="GO" id="GO:0005925">
    <property type="term" value="C:focal adhesion"/>
    <property type="evidence" value="ECO:0007669"/>
    <property type="project" value="InterPro"/>
</dbReference>
<keyword evidence="6" id="KW-0808">Transferase</keyword>
<keyword evidence="11" id="KW-0829">Tyrosine-protein kinase</keyword>
<dbReference type="PROSITE" id="PS00107">
    <property type="entry name" value="PROTEIN_KINASE_ATP"/>
    <property type="match status" value="1"/>
</dbReference>
<feature type="domain" description="Protein kinase" evidence="16">
    <location>
        <begin position="150"/>
        <end position="405"/>
    </location>
</feature>
<feature type="compositionally biased region" description="Low complexity" evidence="15">
    <location>
        <begin position="478"/>
        <end position="490"/>
    </location>
</feature>
<dbReference type="EC" id="2.7.10.2" evidence="3"/>
<protein>
    <recommendedName>
        <fullName evidence="3">non-specific protein-tyrosine kinase</fullName>
        <ecNumber evidence="3">2.7.10.2</ecNumber>
    </recommendedName>
</protein>
<dbReference type="PANTHER" id="PTHR46221">
    <property type="entry name" value="FERM AND PDZ DOMAIN-CONTAINING PROTEIN FAMILY MEMBER"/>
    <property type="match status" value="1"/>
</dbReference>
<comment type="subcellular location">
    <subcellularLocation>
        <location evidence="1">Cell membrane</location>
        <topology evidence="1">Peripheral membrane protein</topology>
    </subcellularLocation>
    <subcellularLocation>
        <location evidence="2">Cytoplasm</location>
    </subcellularLocation>
</comment>
<dbReference type="InterPro" id="IPR011993">
    <property type="entry name" value="PH-like_dom_sf"/>
</dbReference>
<dbReference type="GO" id="GO:0005886">
    <property type="term" value="C:plasma membrane"/>
    <property type="evidence" value="ECO:0007669"/>
    <property type="project" value="UniProtKB-SubCell"/>
</dbReference>
<dbReference type="Gene3D" id="1.10.510.10">
    <property type="entry name" value="Transferase(Phosphotransferase) domain 1"/>
    <property type="match status" value="1"/>
</dbReference>
<dbReference type="FunFam" id="1.10.510.10:FF:000039">
    <property type="entry name" value="Focal adhesion kinase, isoform D"/>
    <property type="match status" value="1"/>
</dbReference>
<evidence type="ECO:0000259" key="16">
    <source>
        <dbReference type="PROSITE" id="PS50011"/>
    </source>
</evidence>
<dbReference type="SUPFAM" id="SSF50729">
    <property type="entry name" value="PH domain-like"/>
    <property type="match status" value="1"/>
</dbReference>
<dbReference type="InterPro" id="IPR005189">
    <property type="entry name" value="Focal_adhesion_kin_target_dom"/>
</dbReference>
<evidence type="ECO:0000256" key="1">
    <source>
        <dbReference type="ARBA" id="ARBA00004202"/>
    </source>
</evidence>
<feature type="region of interest" description="Disordered" evidence="15">
    <location>
        <begin position="91"/>
        <end position="122"/>
    </location>
</feature>
<evidence type="ECO:0000256" key="7">
    <source>
        <dbReference type="ARBA" id="ARBA00022741"/>
    </source>
</evidence>
<comment type="catalytic activity">
    <reaction evidence="12">
        <text>L-tyrosyl-[protein] + ATP = O-phospho-L-tyrosyl-[protein] + ADP + H(+)</text>
        <dbReference type="Rhea" id="RHEA:10596"/>
        <dbReference type="Rhea" id="RHEA-COMP:10136"/>
        <dbReference type="Rhea" id="RHEA-COMP:20101"/>
        <dbReference type="ChEBI" id="CHEBI:15378"/>
        <dbReference type="ChEBI" id="CHEBI:30616"/>
        <dbReference type="ChEBI" id="CHEBI:46858"/>
        <dbReference type="ChEBI" id="CHEBI:61978"/>
        <dbReference type="ChEBI" id="CHEBI:456216"/>
        <dbReference type="EC" id="2.7.10.2"/>
    </reaction>
</comment>
<dbReference type="InterPro" id="IPR036137">
    <property type="entry name" value="Focal_adhe_kin_target_dom_sf"/>
</dbReference>
<feature type="domain" description="FERM" evidence="17">
    <location>
        <begin position="1"/>
        <end position="84"/>
    </location>
</feature>
<gene>
    <name evidence="18" type="ORF">CHS0354_030852</name>
</gene>
<evidence type="ECO:0000256" key="12">
    <source>
        <dbReference type="ARBA" id="ARBA00051245"/>
    </source>
</evidence>
<dbReference type="Pfam" id="PF21477">
    <property type="entry name" value="FERM_C_FAK1"/>
    <property type="match status" value="1"/>
</dbReference>
<dbReference type="AlphaFoldDB" id="A0AAE0SR91"/>
<keyword evidence="19" id="KW-1185">Reference proteome</keyword>
<reference evidence="18" key="2">
    <citation type="journal article" date="2021" name="Genome Biol. Evol.">
        <title>Developing a high-quality reference genome for a parasitic bivalve with doubly uniparental inheritance (Bivalvia: Unionida).</title>
        <authorList>
            <person name="Smith C.H."/>
        </authorList>
    </citation>
    <scope>NUCLEOTIDE SEQUENCE</scope>
    <source>
        <strain evidence="18">CHS0354</strain>
        <tissue evidence="18">Mantle</tissue>
    </source>
</reference>
<evidence type="ECO:0000256" key="11">
    <source>
        <dbReference type="ARBA" id="ARBA00023137"/>
    </source>
</evidence>
<dbReference type="InterPro" id="IPR008266">
    <property type="entry name" value="Tyr_kinase_AS"/>
</dbReference>
<feature type="compositionally biased region" description="Polar residues" evidence="15">
    <location>
        <begin position="456"/>
        <end position="470"/>
    </location>
</feature>
<dbReference type="Gene3D" id="3.30.200.20">
    <property type="entry name" value="Phosphorylase Kinase, domain 1"/>
    <property type="match status" value="1"/>
</dbReference>
<dbReference type="SMART" id="SM00219">
    <property type="entry name" value="TyrKc"/>
    <property type="match status" value="1"/>
</dbReference>
<dbReference type="InterPro" id="IPR001245">
    <property type="entry name" value="Ser-Thr/Tyr_kinase_cat_dom"/>
</dbReference>
<dbReference type="GO" id="GO:0007172">
    <property type="term" value="P:signal complex assembly"/>
    <property type="evidence" value="ECO:0007669"/>
    <property type="project" value="InterPro"/>
</dbReference>
<dbReference type="CDD" id="cd13190">
    <property type="entry name" value="FERM_C_FAK1"/>
    <property type="match status" value="1"/>
</dbReference>
<dbReference type="EMBL" id="JAEAOA010001834">
    <property type="protein sequence ID" value="KAK3596351.1"/>
    <property type="molecule type" value="Genomic_DNA"/>
</dbReference>
<dbReference type="PROSITE" id="PS00109">
    <property type="entry name" value="PROTEIN_KINASE_TYR"/>
    <property type="match status" value="1"/>
</dbReference>
<dbReference type="InterPro" id="IPR041784">
    <property type="entry name" value="FAK1/PYK2_FERM_C"/>
</dbReference>
<feature type="compositionally biased region" description="Low complexity" evidence="15">
    <location>
        <begin position="668"/>
        <end position="682"/>
    </location>
</feature>
<evidence type="ECO:0000256" key="14">
    <source>
        <dbReference type="PROSITE-ProRule" id="PRU10141"/>
    </source>
</evidence>
<dbReference type="PROSITE" id="PS50011">
    <property type="entry name" value="PROTEIN_KINASE_DOM"/>
    <property type="match status" value="1"/>
</dbReference>
<dbReference type="PRINTS" id="PR00109">
    <property type="entry name" value="TYRKINASE"/>
</dbReference>
<reference evidence="18" key="1">
    <citation type="journal article" date="2021" name="Genome Biol. Evol.">
        <title>A High-Quality Reference Genome for a Parasitic Bivalve with Doubly Uniparental Inheritance (Bivalvia: Unionida).</title>
        <authorList>
            <person name="Smith C.H."/>
        </authorList>
    </citation>
    <scope>NUCLEOTIDE SEQUENCE</scope>
    <source>
        <strain evidence="18">CHS0354</strain>
    </source>
</reference>
<feature type="region of interest" description="Disordered" evidence="15">
    <location>
        <begin position="537"/>
        <end position="565"/>
    </location>
</feature>
<dbReference type="PANTHER" id="PTHR46221:SF9">
    <property type="entry name" value="NON-SPECIFIC PROTEIN-TYROSINE KINASE"/>
    <property type="match status" value="1"/>
</dbReference>
<evidence type="ECO:0000313" key="19">
    <source>
        <dbReference type="Proteomes" id="UP001195483"/>
    </source>
</evidence>
<dbReference type="GO" id="GO:0005524">
    <property type="term" value="F:ATP binding"/>
    <property type="evidence" value="ECO:0007669"/>
    <property type="project" value="UniProtKB-UniRule"/>
</dbReference>
<dbReference type="GO" id="GO:0004715">
    <property type="term" value="F:non-membrane spanning protein tyrosine kinase activity"/>
    <property type="evidence" value="ECO:0007669"/>
    <property type="project" value="UniProtKB-EC"/>
</dbReference>
<evidence type="ECO:0000256" key="4">
    <source>
        <dbReference type="ARBA" id="ARBA00022475"/>
    </source>
</evidence>
<dbReference type="InterPro" id="IPR017441">
    <property type="entry name" value="Protein_kinase_ATP_BS"/>
</dbReference>
<dbReference type="Proteomes" id="UP001195483">
    <property type="component" value="Unassembled WGS sequence"/>
</dbReference>
<dbReference type="InterPro" id="IPR000719">
    <property type="entry name" value="Prot_kinase_dom"/>
</dbReference>
<reference evidence="18" key="3">
    <citation type="submission" date="2023-05" db="EMBL/GenBank/DDBJ databases">
        <authorList>
            <person name="Smith C.H."/>
        </authorList>
    </citation>
    <scope>NUCLEOTIDE SEQUENCE</scope>
    <source>
        <strain evidence="18">CHS0354</strain>
        <tissue evidence="18">Mantle</tissue>
    </source>
</reference>
<proteinExistence type="inferred from homology"/>
<feature type="binding site" evidence="14">
    <location>
        <position position="182"/>
    </location>
    <ligand>
        <name>ATP</name>
        <dbReference type="ChEBI" id="CHEBI:30616"/>
    </ligand>
</feature>
<dbReference type="SUPFAM" id="SSF68993">
    <property type="entry name" value="FAT domain of focal adhesion kinase"/>
    <property type="match status" value="1"/>
</dbReference>
<dbReference type="Gene3D" id="1.20.120.330">
    <property type="entry name" value="Nucleotidyltransferases domain 2"/>
    <property type="match status" value="1"/>
</dbReference>
<feature type="region of interest" description="Disordered" evidence="15">
    <location>
        <begin position="629"/>
        <end position="708"/>
    </location>
</feature>